<keyword evidence="3" id="KW-0804">Transcription</keyword>
<dbReference type="EMBL" id="JACIIU010000020">
    <property type="protein sequence ID" value="MBB6262262.1"/>
    <property type="molecule type" value="Genomic_DNA"/>
</dbReference>
<dbReference type="SMART" id="SM00342">
    <property type="entry name" value="HTH_ARAC"/>
    <property type="match status" value="1"/>
</dbReference>
<keyword evidence="6" id="KW-1185">Reference proteome</keyword>
<evidence type="ECO:0000256" key="2">
    <source>
        <dbReference type="ARBA" id="ARBA00023125"/>
    </source>
</evidence>
<dbReference type="PRINTS" id="PR00032">
    <property type="entry name" value="HTHARAC"/>
</dbReference>
<dbReference type="InterPro" id="IPR020449">
    <property type="entry name" value="Tscrpt_reg_AraC-type_HTH"/>
</dbReference>
<dbReference type="Proteomes" id="UP000555393">
    <property type="component" value="Unassembled WGS sequence"/>
</dbReference>
<dbReference type="GO" id="GO:0003700">
    <property type="term" value="F:DNA-binding transcription factor activity"/>
    <property type="evidence" value="ECO:0007669"/>
    <property type="project" value="InterPro"/>
</dbReference>
<dbReference type="PROSITE" id="PS01124">
    <property type="entry name" value="HTH_ARAC_FAMILY_2"/>
    <property type="match status" value="1"/>
</dbReference>
<keyword evidence="2 5" id="KW-0238">DNA-binding</keyword>
<evidence type="ECO:0000313" key="5">
    <source>
        <dbReference type="EMBL" id="MBB6262262.1"/>
    </source>
</evidence>
<feature type="domain" description="HTH araC/xylS-type" evidence="4">
    <location>
        <begin position="124"/>
        <end position="221"/>
    </location>
</feature>
<organism evidence="5 6">
    <name type="scientific">Paenochrobactrum gallinarii</name>
    <dbReference type="NCBI Taxonomy" id="643673"/>
    <lineage>
        <taxon>Bacteria</taxon>
        <taxon>Pseudomonadati</taxon>
        <taxon>Pseudomonadota</taxon>
        <taxon>Alphaproteobacteria</taxon>
        <taxon>Hyphomicrobiales</taxon>
        <taxon>Brucellaceae</taxon>
        <taxon>Paenochrobactrum</taxon>
    </lineage>
</organism>
<evidence type="ECO:0000256" key="1">
    <source>
        <dbReference type="ARBA" id="ARBA00023015"/>
    </source>
</evidence>
<sequence>MTEIRELRPNSSTEPTRAISIHIAREHLIQSFGLKPDLWQEEHRDAFFNRDNKSFSMANPLTPEMWLALDAVIDCKLEGTIRNLYLKAKAHELIILTAMLFNDINRPGHSSALASDERDRRLISIAAHIYRRELHNPPSIEELSRRIGMNRNKLTLGFRTLYGSTPAEYSRNIRLRWAERRLIEGIAINQVSLEAGYDSISAFSRAFKSRYGYSPSEVITGSMQADFNNYS</sequence>
<evidence type="ECO:0000259" key="4">
    <source>
        <dbReference type="PROSITE" id="PS01124"/>
    </source>
</evidence>
<dbReference type="PANTHER" id="PTHR47893:SF1">
    <property type="entry name" value="REGULATORY PROTEIN PCHR"/>
    <property type="match status" value="1"/>
</dbReference>
<dbReference type="PANTHER" id="PTHR47893">
    <property type="entry name" value="REGULATORY PROTEIN PCHR"/>
    <property type="match status" value="1"/>
</dbReference>
<gene>
    <name evidence="5" type="ORF">FHS77_002834</name>
</gene>
<dbReference type="RefSeq" id="WP_184224362.1">
    <property type="nucleotide sequence ID" value="NZ_JACIIU010000020.1"/>
</dbReference>
<evidence type="ECO:0000313" key="6">
    <source>
        <dbReference type="Proteomes" id="UP000555393"/>
    </source>
</evidence>
<evidence type="ECO:0000256" key="3">
    <source>
        <dbReference type="ARBA" id="ARBA00023163"/>
    </source>
</evidence>
<dbReference type="Pfam" id="PF12833">
    <property type="entry name" value="HTH_18"/>
    <property type="match status" value="1"/>
</dbReference>
<name>A0A841M0H2_9HYPH</name>
<accession>A0A841M0H2</accession>
<dbReference type="PROSITE" id="PS00041">
    <property type="entry name" value="HTH_ARAC_FAMILY_1"/>
    <property type="match status" value="1"/>
</dbReference>
<protein>
    <submittedName>
        <fullName evidence="5">AraC-like DNA-binding protein</fullName>
    </submittedName>
</protein>
<dbReference type="AlphaFoldDB" id="A0A841M0H2"/>
<dbReference type="SUPFAM" id="SSF46689">
    <property type="entry name" value="Homeodomain-like"/>
    <property type="match status" value="1"/>
</dbReference>
<reference evidence="5 6" key="1">
    <citation type="submission" date="2020-08" db="EMBL/GenBank/DDBJ databases">
        <title>Genomic Encyclopedia of Type Strains, Phase IV (KMG-IV): sequencing the most valuable type-strain genomes for metagenomic binning, comparative biology and taxonomic classification.</title>
        <authorList>
            <person name="Goeker M."/>
        </authorList>
    </citation>
    <scope>NUCLEOTIDE SEQUENCE [LARGE SCALE GENOMIC DNA]</scope>
    <source>
        <strain evidence="5 6">DSM 22336</strain>
    </source>
</reference>
<dbReference type="GO" id="GO:0043565">
    <property type="term" value="F:sequence-specific DNA binding"/>
    <property type="evidence" value="ECO:0007669"/>
    <property type="project" value="InterPro"/>
</dbReference>
<dbReference type="Gene3D" id="1.10.10.60">
    <property type="entry name" value="Homeodomain-like"/>
    <property type="match status" value="1"/>
</dbReference>
<keyword evidence="1" id="KW-0805">Transcription regulation</keyword>
<dbReference type="InterPro" id="IPR018060">
    <property type="entry name" value="HTH_AraC"/>
</dbReference>
<proteinExistence type="predicted"/>
<dbReference type="InterPro" id="IPR009057">
    <property type="entry name" value="Homeodomain-like_sf"/>
</dbReference>
<dbReference type="InterPro" id="IPR018062">
    <property type="entry name" value="HTH_AraC-typ_CS"/>
</dbReference>
<comment type="caution">
    <text evidence="5">The sequence shown here is derived from an EMBL/GenBank/DDBJ whole genome shotgun (WGS) entry which is preliminary data.</text>
</comment>
<dbReference type="InterPro" id="IPR053142">
    <property type="entry name" value="PchR_regulatory_protein"/>
</dbReference>